<dbReference type="Pfam" id="PF26133">
    <property type="entry name" value="DUF8039"/>
    <property type="match status" value="1"/>
</dbReference>
<accession>A0ABC9F3T6</accession>
<keyword evidence="2" id="KW-0645">Protease</keyword>
<organism evidence="7 8">
    <name type="scientific">Urochloa decumbens</name>
    <dbReference type="NCBI Taxonomy" id="240449"/>
    <lineage>
        <taxon>Eukaryota</taxon>
        <taxon>Viridiplantae</taxon>
        <taxon>Streptophyta</taxon>
        <taxon>Embryophyta</taxon>
        <taxon>Tracheophyta</taxon>
        <taxon>Spermatophyta</taxon>
        <taxon>Magnoliopsida</taxon>
        <taxon>Liliopsida</taxon>
        <taxon>Poales</taxon>
        <taxon>Poaceae</taxon>
        <taxon>PACMAD clade</taxon>
        <taxon>Panicoideae</taxon>
        <taxon>Panicodae</taxon>
        <taxon>Paniceae</taxon>
        <taxon>Melinidinae</taxon>
        <taxon>Urochloa</taxon>
    </lineage>
</organism>
<keyword evidence="8" id="KW-1185">Reference proteome</keyword>
<feature type="compositionally biased region" description="Polar residues" evidence="4">
    <location>
        <begin position="483"/>
        <end position="496"/>
    </location>
</feature>
<dbReference type="GO" id="GO:0006508">
    <property type="term" value="P:proteolysis"/>
    <property type="evidence" value="ECO:0007669"/>
    <property type="project" value="UniProtKB-KW"/>
</dbReference>
<sequence>MPREKRQRLRLRRLAGLIARQQLSLVMPGFKSLKLDQKWRLFDAWVEPFLHFPEDMKEDGFKQIMKTTAKAWRNHRSKLKKHFVKKGLTPFEKHPHIEPADWEAFVRVAESEEAEKESERFKALREQYRNEHSMGPAGYEGMESIWEEEDSQLLALGIPNPYEIFPEGRPRNWLRARSKLEISELEGVAHIRWKSEATKRLSEEICEKQAHADSSSCISWVRDKDVLAQCLGPEQPGRVRGFSSYAGWKYGWPEHSGMYRKRRKQASSADLRAIKEELRLELHQDLLSLLASLGLQIVPVSRNTSPAPGRRSSCASASEVAARDINEGPLNNEDEEAPKNDSPIRNEDPELMELMELDPSWSHDTISCLSEPTPCALFHTVGGHRVVVAWGQVYPKQFLLHSVQVDVECAVVKVEKIRDYPNVELPIPPNDEISKIGESLLQRIQWSMRDIVVLPRHGSSQTVEKNSTKQRKSLSDAAKSGQEKQSAPKNSATKSAPISVGTVAAKSGQEKERMADATICAPINAATKSGPGKEKTADAAICAPINAATKSGQEKEKMVETSKKAPGEGSNKQQAIKISKEAAGKKQSKKKGAASAWTRPNPRFNYGQPMLTADELNSAGPTTISLHNYYLRGCAQKKKDILVQFRRAHLLRSLDKEYFLVRFNDLYDLFNVDALDVSLIRCFTLSTISETKVRTVPVGFLDPELMSMSTITSDRSYVVNYVAKAMQKYVKKKLIMFAHNTIGHWVLVVVIPKWKKVLYFDSLRSQARDHKQLKEVLNEAFISYCSLKKVARESLQHVTKFQCHQQPPGNACGFYVVYHLMKAMELLSKDADPEEFEVMTTPLSVDVLHGIRENIASFIVNQVISDKGEFHCSNPGLYA</sequence>
<dbReference type="PANTHER" id="PTHR33018">
    <property type="entry name" value="OS10G0338966 PROTEIN-RELATED"/>
    <property type="match status" value="1"/>
</dbReference>
<dbReference type="EMBL" id="OZ075115">
    <property type="protein sequence ID" value="CAL5067911.1"/>
    <property type="molecule type" value="Genomic_DNA"/>
</dbReference>
<evidence type="ECO:0000256" key="4">
    <source>
        <dbReference type="SAM" id="MobiDB-lite"/>
    </source>
</evidence>
<evidence type="ECO:0008006" key="9">
    <source>
        <dbReference type="Google" id="ProtNLM"/>
    </source>
</evidence>
<dbReference type="AlphaFoldDB" id="A0ABC9F3T6"/>
<dbReference type="SUPFAM" id="SSF54001">
    <property type="entry name" value="Cysteine proteinases"/>
    <property type="match status" value="1"/>
</dbReference>
<name>A0ABC9F3T6_9POAL</name>
<evidence type="ECO:0000259" key="6">
    <source>
        <dbReference type="Pfam" id="PF26133"/>
    </source>
</evidence>
<dbReference type="Gene3D" id="3.40.395.10">
    <property type="entry name" value="Adenoviral Proteinase, Chain A"/>
    <property type="match status" value="1"/>
</dbReference>
<evidence type="ECO:0000256" key="2">
    <source>
        <dbReference type="ARBA" id="ARBA00022670"/>
    </source>
</evidence>
<comment type="similarity">
    <text evidence="1">Belongs to the peptidase C48 family.</text>
</comment>
<dbReference type="Pfam" id="PF02902">
    <property type="entry name" value="Peptidase_C48"/>
    <property type="match status" value="1"/>
</dbReference>
<evidence type="ECO:0000256" key="1">
    <source>
        <dbReference type="ARBA" id="ARBA00005234"/>
    </source>
</evidence>
<dbReference type="InterPro" id="IPR003653">
    <property type="entry name" value="Peptidase_C48_C"/>
</dbReference>
<feature type="region of interest" description="Disordered" evidence="4">
    <location>
        <begin position="580"/>
        <end position="599"/>
    </location>
</feature>
<proteinExistence type="inferred from homology"/>
<evidence type="ECO:0000256" key="3">
    <source>
        <dbReference type="ARBA" id="ARBA00022801"/>
    </source>
</evidence>
<reference evidence="7" key="1">
    <citation type="submission" date="2024-10" db="EMBL/GenBank/DDBJ databases">
        <authorList>
            <person name="Ryan C."/>
        </authorList>
    </citation>
    <scope>NUCLEOTIDE SEQUENCE [LARGE SCALE GENOMIC DNA]</scope>
</reference>
<feature type="region of interest" description="Disordered" evidence="4">
    <location>
        <begin position="457"/>
        <end position="513"/>
    </location>
</feature>
<feature type="domain" description="DUF8039" evidence="6">
    <location>
        <begin position="366"/>
        <end position="453"/>
    </location>
</feature>
<evidence type="ECO:0000313" key="7">
    <source>
        <dbReference type="EMBL" id="CAL5067911.1"/>
    </source>
</evidence>
<dbReference type="PANTHER" id="PTHR33018:SF30">
    <property type="entry name" value="OS02G0502850 PROTEIN"/>
    <property type="match status" value="1"/>
</dbReference>
<dbReference type="Proteomes" id="UP001497457">
    <property type="component" value="Chromosome 5rd"/>
</dbReference>
<feature type="region of interest" description="Disordered" evidence="4">
    <location>
        <begin position="550"/>
        <end position="575"/>
    </location>
</feature>
<feature type="compositionally biased region" description="Basic and acidic residues" evidence="4">
    <location>
        <begin position="552"/>
        <end position="566"/>
    </location>
</feature>
<protein>
    <recommendedName>
        <fullName evidence="9">Ubiquitin-like protease family profile domain-containing protein</fullName>
    </recommendedName>
</protein>
<gene>
    <name evidence="7" type="ORF">URODEC1_LOCUS101250</name>
</gene>
<feature type="compositionally biased region" description="Basic and acidic residues" evidence="4">
    <location>
        <begin position="337"/>
        <end position="346"/>
    </location>
</feature>
<feature type="domain" description="Ubiquitin-like protease family profile" evidence="5">
    <location>
        <begin position="700"/>
        <end position="836"/>
    </location>
</feature>
<dbReference type="GO" id="GO:0008233">
    <property type="term" value="F:peptidase activity"/>
    <property type="evidence" value="ECO:0007669"/>
    <property type="project" value="UniProtKB-KW"/>
</dbReference>
<keyword evidence="3" id="KW-0378">Hydrolase</keyword>
<dbReference type="InterPro" id="IPR038765">
    <property type="entry name" value="Papain-like_cys_pep_sf"/>
</dbReference>
<dbReference type="InterPro" id="IPR058352">
    <property type="entry name" value="DUF8039"/>
</dbReference>
<feature type="region of interest" description="Disordered" evidence="4">
    <location>
        <begin position="301"/>
        <end position="346"/>
    </location>
</feature>
<evidence type="ECO:0000313" key="8">
    <source>
        <dbReference type="Proteomes" id="UP001497457"/>
    </source>
</evidence>
<evidence type="ECO:0000259" key="5">
    <source>
        <dbReference type="Pfam" id="PF02902"/>
    </source>
</evidence>